<dbReference type="InterPro" id="IPR014031">
    <property type="entry name" value="Ketoacyl_synth_C"/>
</dbReference>
<evidence type="ECO:0000256" key="1">
    <source>
        <dbReference type="ARBA" id="ARBA00008467"/>
    </source>
</evidence>
<accession>A0A3N4RJE1</accession>
<dbReference type="GO" id="GO:0004315">
    <property type="term" value="F:3-oxoacyl-[acyl-carrier-protein] synthase activity"/>
    <property type="evidence" value="ECO:0007669"/>
    <property type="project" value="InterPro"/>
</dbReference>
<protein>
    <submittedName>
        <fullName evidence="6">3-oxoacyl-[acyl-carrier-protein] synthase II</fullName>
    </submittedName>
</protein>
<gene>
    <name evidence="6" type="ORF">EDD38_5644</name>
</gene>
<keyword evidence="2 4" id="KW-0808">Transferase</keyword>
<evidence type="ECO:0000256" key="2">
    <source>
        <dbReference type="ARBA" id="ARBA00022679"/>
    </source>
</evidence>
<dbReference type="FunFam" id="3.40.47.10:FF:000018">
    <property type="entry name" value="3-oxoacyl-[acyl-carrier-protein] synthase 2"/>
    <property type="match status" value="1"/>
</dbReference>
<organism evidence="6 7">
    <name type="scientific">Kitasatospora cineracea</name>
    <dbReference type="NCBI Taxonomy" id="88074"/>
    <lineage>
        <taxon>Bacteria</taxon>
        <taxon>Bacillati</taxon>
        <taxon>Actinomycetota</taxon>
        <taxon>Actinomycetes</taxon>
        <taxon>Kitasatosporales</taxon>
        <taxon>Streptomycetaceae</taxon>
        <taxon>Kitasatospora</taxon>
    </lineage>
</organism>
<proteinExistence type="inferred from homology"/>
<dbReference type="InterPro" id="IPR014030">
    <property type="entry name" value="Ketoacyl_synth_N"/>
</dbReference>
<dbReference type="SMART" id="SM00825">
    <property type="entry name" value="PKS_KS"/>
    <property type="match status" value="1"/>
</dbReference>
<dbReference type="InterPro" id="IPR020841">
    <property type="entry name" value="PKS_Beta-ketoAc_synthase_dom"/>
</dbReference>
<comment type="similarity">
    <text evidence="1 4">Belongs to the thiolase-like superfamily. Beta-ketoacyl-ACP synthases family.</text>
</comment>
<dbReference type="GO" id="GO:0030497">
    <property type="term" value="P:fatty acid elongation"/>
    <property type="evidence" value="ECO:0007669"/>
    <property type="project" value="UniProtKB-ARBA"/>
</dbReference>
<evidence type="ECO:0000313" key="7">
    <source>
        <dbReference type="Proteomes" id="UP000266906"/>
    </source>
</evidence>
<dbReference type="InterPro" id="IPR016039">
    <property type="entry name" value="Thiolase-like"/>
</dbReference>
<dbReference type="Proteomes" id="UP000266906">
    <property type="component" value="Unassembled WGS sequence"/>
</dbReference>
<dbReference type="AlphaFoldDB" id="A0A3N4RJE1"/>
<dbReference type="PROSITE" id="PS00606">
    <property type="entry name" value="KS3_1"/>
    <property type="match status" value="1"/>
</dbReference>
<keyword evidence="3" id="KW-0012">Acyltransferase</keyword>
<keyword evidence="7" id="KW-1185">Reference proteome</keyword>
<dbReference type="PANTHER" id="PTHR11712">
    <property type="entry name" value="POLYKETIDE SYNTHASE-RELATED"/>
    <property type="match status" value="1"/>
</dbReference>
<evidence type="ECO:0000256" key="3">
    <source>
        <dbReference type="ARBA" id="ARBA00023315"/>
    </source>
</evidence>
<comment type="caution">
    <text evidence="6">The sequence shown here is derived from an EMBL/GenBank/DDBJ whole genome shotgun (WGS) entry which is preliminary data.</text>
</comment>
<dbReference type="Pfam" id="PF02801">
    <property type="entry name" value="Ketoacyl-synt_C"/>
    <property type="match status" value="1"/>
</dbReference>
<name>A0A3N4RJE1_9ACTN</name>
<dbReference type="Gene3D" id="3.40.47.10">
    <property type="match status" value="1"/>
</dbReference>
<dbReference type="SUPFAM" id="SSF53901">
    <property type="entry name" value="Thiolase-like"/>
    <property type="match status" value="2"/>
</dbReference>
<dbReference type="FunFam" id="3.40.47.10:FF:000029">
    <property type="entry name" value="3-oxoacyl-[acyl-carrier-protein] synthase 1"/>
    <property type="match status" value="1"/>
</dbReference>
<feature type="domain" description="Ketosynthase family 3 (KS3)" evidence="5">
    <location>
        <begin position="6"/>
        <end position="413"/>
    </location>
</feature>
<dbReference type="CDD" id="cd00834">
    <property type="entry name" value="KAS_I_II"/>
    <property type="match status" value="1"/>
</dbReference>
<dbReference type="NCBIfam" id="NF005589">
    <property type="entry name" value="PRK07314.1"/>
    <property type="match status" value="1"/>
</dbReference>
<dbReference type="Pfam" id="PF00109">
    <property type="entry name" value="ketoacyl-synt"/>
    <property type="match status" value="1"/>
</dbReference>
<dbReference type="EMBL" id="RKQG01000002">
    <property type="protein sequence ID" value="RPE28507.1"/>
    <property type="molecule type" value="Genomic_DNA"/>
</dbReference>
<dbReference type="InterPro" id="IPR018201">
    <property type="entry name" value="Ketoacyl_synth_AS"/>
</dbReference>
<sequence>MSEDRRPRAVVTGIGLISSLGRGATRTFEALCAGHSGLRRPGEQHPVAGSVDVAGIAPGLEAAALLPPSEGRFVDRYALLALAAADDALADAGLVVGRDADPWRTGVVVSSGGGGLETYEEQARGRHARGRTAVSPYLLPGMLPNMAAARIAIKHGIRGHSAAIATACAAGAQSVAEALRLIRGGEADVVVCGGSDAPLHPTIAEAFGNARALAHGFADPREASRPFDTRRNGFVLAEGAGVLVVERAEHAAARGAAAYAELLGWGATTDAYRPTTPRPDGEGAMECMRRALADAGLSPADVGYVNAHGTGTKLGDVAEAKAIREVFGPHSPAVGATKSMTGHLLGGAGAVEAAITALALATEALPATRNLDTVDPACELDHIRGKARLTRVSAAVSNSFAFGGHNLALVLGPVEGRAKALGEAGRDR</sequence>
<dbReference type="RefSeq" id="WP_123820346.1">
    <property type="nucleotide sequence ID" value="NZ_RKQG01000002.1"/>
</dbReference>
<evidence type="ECO:0000256" key="4">
    <source>
        <dbReference type="RuleBase" id="RU003694"/>
    </source>
</evidence>
<evidence type="ECO:0000313" key="6">
    <source>
        <dbReference type="EMBL" id="RPE28507.1"/>
    </source>
</evidence>
<dbReference type="PROSITE" id="PS52004">
    <property type="entry name" value="KS3_2"/>
    <property type="match status" value="1"/>
</dbReference>
<dbReference type="PANTHER" id="PTHR11712:SF336">
    <property type="entry name" value="3-OXOACYL-[ACYL-CARRIER-PROTEIN] SYNTHASE, MITOCHONDRIAL"/>
    <property type="match status" value="1"/>
</dbReference>
<dbReference type="InterPro" id="IPR000794">
    <property type="entry name" value="Beta-ketoacyl_synthase"/>
</dbReference>
<evidence type="ECO:0000259" key="5">
    <source>
        <dbReference type="PROSITE" id="PS52004"/>
    </source>
</evidence>
<reference evidence="6 7" key="1">
    <citation type="submission" date="2018-11" db="EMBL/GenBank/DDBJ databases">
        <title>Sequencing the genomes of 1000 actinobacteria strains.</title>
        <authorList>
            <person name="Klenk H.-P."/>
        </authorList>
    </citation>
    <scope>NUCLEOTIDE SEQUENCE [LARGE SCALE GENOMIC DNA]</scope>
    <source>
        <strain evidence="6 7">DSM 44781</strain>
    </source>
</reference>